<dbReference type="PROSITE" id="PS00893">
    <property type="entry name" value="NUDIX_BOX"/>
    <property type="match status" value="1"/>
</dbReference>
<dbReference type="RefSeq" id="WP_187578694.1">
    <property type="nucleotide sequence ID" value="NZ_CP060713.1"/>
</dbReference>
<dbReference type="EMBL" id="CP060713">
    <property type="protein sequence ID" value="QNN52852.1"/>
    <property type="molecule type" value="Genomic_DNA"/>
</dbReference>
<organism evidence="6 7">
    <name type="scientific">Nocardioides mesophilus</name>
    <dbReference type="NCBI Taxonomy" id="433659"/>
    <lineage>
        <taxon>Bacteria</taxon>
        <taxon>Bacillati</taxon>
        <taxon>Actinomycetota</taxon>
        <taxon>Actinomycetes</taxon>
        <taxon>Propionibacteriales</taxon>
        <taxon>Nocardioidaceae</taxon>
        <taxon>Nocardioides</taxon>
    </lineage>
</organism>
<evidence type="ECO:0000256" key="2">
    <source>
        <dbReference type="ARBA" id="ARBA00005582"/>
    </source>
</evidence>
<keyword evidence="7" id="KW-1185">Reference proteome</keyword>
<dbReference type="PANTHER" id="PTHR43046">
    <property type="entry name" value="GDP-MANNOSE MANNOSYL HYDROLASE"/>
    <property type="match status" value="1"/>
</dbReference>
<dbReference type="InterPro" id="IPR015797">
    <property type="entry name" value="NUDIX_hydrolase-like_dom_sf"/>
</dbReference>
<sequence>MTEPAVTTDPPACEERNCLLASVLLVDRRGWLLLQERDEHAAVAPEQWGLVGGHLDPGEGWEEALHRELLEETGLRLDGLELWFDEVVQHSPKVSTHLADRWKVWVGATELGDDDIEVGEGRQIVFVDPARLGELDLTPGTAYLLPRFLESEDYARLKG</sequence>
<dbReference type="PROSITE" id="PS51462">
    <property type="entry name" value="NUDIX"/>
    <property type="match status" value="1"/>
</dbReference>
<accession>A0A7G9RB77</accession>
<dbReference type="SUPFAM" id="SSF55811">
    <property type="entry name" value="Nudix"/>
    <property type="match status" value="1"/>
</dbReference>
<evidence type="ECO:0000313" key="6">
    <source>
        <dbReference type="EMBL" id="QNN52852.1"/>
    </source>
</evidence>
<feature type="domain" description="Nudix hydrolase" evidence="5">
    <location>
        <begin position="16"/>
        <end position="150"/>
    </location>
</feature>
<dbReference type="Gene3D" id="3.90.79.10">
    <property type="entry name" value="Nucleoside Triphosphate Pyrophosphohydrolase"/>
    <property type="match status" value="1"/>
</dbReference>
<name>A0A7G9RB77_9ACTN</name>
<dbReference type="InterPro" id="IPR020476">
    <property type="entry name" value="Nudix_hydrolase"/>
</dbReference>
<proteinExistence type="inferred from homology"/>
<dbReference type="InterPro" id="IPR020084">
    <property type="entry name" value="NUDIX_hydrolase_CS"/>
</dbReference>
<evidence type="ECO:0000259" key="5">
    <source>
        <dbReference type="PROSITE" id="PS51462"/>
    </source>
</evidence>
<gene>
    <name evidence="6" type="ORF">H9L09_20900</name>
</gene>
<keyword evidence="3 4" id="KW-0378">Hydrolase</keyword>
<dbReference type="InterPro" id="IPR000086">
    <property type="entry name" value="NUDIX_hydrolase_dom"/>
</dbReference>
<comment type="cofactor">
    <cofactor evidence="1">
        <name>Mg(2+)</name>
        <dbReference type="ChEBI" id="CHEBI:18420"/>
    </cofactor>
</comment>
<reference evidence="6 7" key="1">
    <citation type="submission" date="2020-08" db="EMBL/GenBank/DDBJ databases">
        <title>Genome sequence of Nocardioides mesophilus KACC 16243T.</title>
        <authorList>
            <person name="Hyun D.-W."/>
            <person name="Bae J.-W."/>
        </authorList>
    </citation>
    <scope>NUCLEOTIDE SEQUENCE [LARGE SCALE GENOMIC DNA]</scope>
    <source>
        <strain evidence="6 7">KACC 16243</strain>
    </source>
</reference>
<dbReference type="KEGG" id="nmes:H9L09_20900"/>
<comment type="similarity">
    <text evidence="2 4">Belongs to the Nudix hydrolase family.</text>
</comment>
<evidence type="ECO:0000256" key="3">
    <source>
        <dbReference type="ARBA" id="ARBA00022801"/>
    </source>
</evidence>
<dbReference type="GO" id="GO:0016787">
    <property type="term" value="F:hydrolase activity"/>
    <property type="evidence" value="ECO:0007669"/>
    <property type="project" value="UniProtKB-KW"/>
</dbReference>
<evidence type="ECO:0000313" key="7">
    <source>
        <dbReference type="Proteomes" id="UP000515947"/>
    </source>
</evidence>
<dbReference type="Proteomes" id="UP000515947">
    <property type="component" value="Chromosome"/>
</dbReference>
<dbReference type="PANTHER" id="PTHR43046:SF14">
    <property type="entry name" value="MUTT_NUDIX FAMILY PROTEIN"/>
    <property type="match status" value="1"/>
</dbReference>
<dbReference type="AlphaFoldDB" id="A0A7G9RB77"/>
<dbReference type="PRINTS" id="PR00502">
    <property type="entry name" value="NUDIXFAMILY"/>
</dbReference>
<dbReference type="Pfam" id="PF00293">
    <property type="entry name" value="NUDIX"/>
    <property type="match status" value="1"/>
</dbReference>
<evidence type="ECO:0000256" key="1">
    <source>
        <dbReference type="ARBA" id="ARBA00001946"/>
    </source>
</evidence>
<evidence type="ECO:0000256" key="4">
    <source>
        <dbReference type="RuleBase" id="RU003476"/>
    </source>
</evidence>
<protein>
    <submittedName>
        <fullName evidence="6">NUDIX domain-containing protein</fullName>
    </submittedName>
</protein>